<dbReference type="EMBL" id="GL996515">
    <property type="protein sequence ID" value="EGV64789.1"/>
    <property type="molecule type" value="Genomic_DNA"/>
</dbReference>
<evidence type="ECO:0000313" key="7">
    <source>
        <dbReference type="Proteomes" id="UP000000707"/>
    </source>
</evidence>
<dbReference type="AlphaFoldDB" id="G3B0S4"/>
<dbReference type="Gene3D" id="3.50.50.60">
    <property type="entry name" value="FAD/NAD(P)-binding domain"/>
    <property type="match status" value="2"/>
</dbReference>
<dbReference type="PIRSF" id="PIRSF000332">
    <property type="entry name" value="FMO"/>
    <property type="match status" value="1"/>
</dbReference>
<dbReference type="HOGENOM" id="CLU_006909_5_0_1"/>
<keyword evidence="3" id="KW-0274">FAD</keyword>
<evidence type="ECO:0000256" key="1">
    <source>
        <dbReference type="ARBA" id="ARBA00009183"/>
    </source>
</evidence>
<dbReference type="InterPro" id="IPR036188">
    <property type="entry name" value="FAD/NAD-bd_sf"/>
</dbReference>
<name>G3B0S4_CANTC</name>
<dbReference type="InterPro" id="IPR020946">
    <property type="entry name" value="Flavin_mOase-like"/>
</dbReference>
<dbReference type="eggNOG" id="KOG1399">
    <property type="taxonomic scope" value="Eukaryota"/>
</dbReference>
<keyword evidence="4" id="KW-0521">NADP</keyword>
<keyword evidence="2" id="KW-0285">Flavoprotein</keyword>
<dbReference type="Pfam" id="PF00743">
    <property type="entry name" value="FMO-like"/>
    <property type="match status" value="2"/>
</dbReference>
<gene>
    <name evidence="6" type="ORF">CANTEDRAFT_129985</name>
</gene>
<dbReference type="PRINTS" id="PR00370">
    <property type="entry name" value="FMOXYGENASE"/>
</dbReference>
<dbReference type="InterPro" id="IPR000960">
    <property type="entry name" value="Flavin_mOase"/>
</dbReference>
<dbReference type="GO" id="GO:0004499">
    <property type="term" value="F:N,N-dimethylaniline monooxygenase activity"/>
    <property type="evidence" value="ECO:0007669"/>
    <property type="project" value="InterPro"/>
</dbReference>
<keyword evidence="5" id="KW-0560">Oxidoreductase</keyword>
<evidence type="ECO:0000256" key="3">
    <source>
        <dbReference type="ARBA" id="ARBA00022827"/>
    </source>
</evidence>
<evidence type="ECO:0000256" key="2">
    <source>
        <dbReference type="ARBA" id="ARBA00022630"/>
    </source>
</evidence>
<dbReference type="InterPro" id="IPR050346">
    <property type="entry name" value="FMO-like"/>
</dbReference>
<sequence>MVVEQSIKKIAIIGGGPSGMASVKTLNTEKCDFDIDLYDSRANLGGIWNYFPTKSQYNDDHELVANDEYNHSPLYANLETNILYKSMEFTNFHFPEESVDFPFRTEVLDYLTKYSKTLGPYNKYLNTRVTGVEKNGDSWELVSKNVVSGEVTTRLYDAVVVANGHFEVPRIPEVDGLDEWKKRDPKSITHAKFFDTPSRYKDKTVLVVGGIASGSDIAIQSSATAKKVYVSCDETTILSNINNPFIEIIPRIESYDVNTRSVSFGGEKVSDIDEVIFCTGYLYDVPFLKLDICKKRYIQDLYRQMFYVQDPSLTFVGLGKDVSPFPFAEAQSSIIARYYSGRLKLPTSDEMKSVADEELKTKGDRLHGLKFPKEGEYINGLFQLLEDRDLLDGVERKKKVPEVKLKRVINNNQRILDERGVFGI</sequence>
<comment type="similarity">
    <text evidence="1">Belongs to the FMO family.</text>
</comment>
<protein>
    <submittedName>
        <fullName evidence="6">FAD/NAD(P)-binding domain-containing protein</fullName>
    </submittedName>
</protein>
<dbReference type="GO" id="GO:0050661">
    <property type="term" value="F:NADP binding"/>
    <property type="evidence" value="ECO:0007669"/>
    <property type="project" value="InterPro"/>
</dbReference>
<accession>G3B0S4</accession>
<dbReference type="OrthoDB" id="66881at2759"/>
<dbReference type="PANTHER" id="PTHR23023">
    <property type="entry name" value="DIMETHYLANILINE MONOOXYGENASE"/>
    <property type="match status" value="1"/>
</dbReference>
<dbReference type="GO" id="GO:0050660">
    <property type="term" value="F:flavin adenine dinucleotide binding"/>
    <property type="evidence" value="ECO:0007669"/>
    <property type="project" value="InterPro"/>
</dbReference>
<dbReference type="Proteomes" id="UP000000707">
    <property type="component" value="Unassembled WGS sequence"/>
</dbReference>
<evidence type="ECO:0000256" key="4">
    <source>
        <dbReference type="ARBA" id="ARBA00022857"/>
    </source>
</evidence>
<keyword evidence="7" id="KW-1185">Reference proteome</keyword>
<evidence type="ECO:0000256" key="5">
    <source>
        <dbReference type="ARBA" id="ARBA00023002"/>
    </source>
</evidence>
<reference evidence="6 7" key="1">
    <citation type="journal article" date="2011" name="Proc. Natl. Acad. Sci. U.S.A.">
        <title>Comparative genomics of xylose-fermenting fungi for enhanced biofuel production.</title>
        <authorList>
            <person name="Wohlbach D.J."/>
            <person name="Kuo A."/>
            <person name="Sato T.K."/>
            <person name="Potts K.M."/>
            <person name="Salamov A.A."/>
            <person name="LaButti K.M."/>
            <person name="Sun H."/>
            <person name="Clum A."/>
            <person name="Pangilinan J.L."/>
            <person name="Lindquist E.A."/>
            <person name="Lucas S."/>
            <person name="Lapidus A."/>
            <person name="Jin M."/>
            <person name="Gunawan C."/>
            <person name="Balan V."/>
            <person name="Dale B.E."/>
            <person name="Jeffries T.W."/>
            <person name="Zinkel R."/>
            <person name="Barry K.W."/>
            <person name="Grigoriev I.V."/>
            <person name="Gasch A.P."/>
        </authorList>
    </citation>
    <scope>NUCLEOTIDE SEQUENCE [LARGE SCALE GENOMIC DNA]</scope>
    <source>
        <strain evidence="7">ATCC 10573 / BCRC 21748 / CBS 615 / JCM 9827 / NBRC 10315 / NRRL Y-1498 / VKM Y-70</strain>
    </source>
</reference>
<organism evidence="7">
    <name type="scientific">Candida tenuis (strain ATCC 10573 / BCRC 21748 / CBS 615 / JCM 9827 / NBRC 10315 / NRRL Y-1498 / VKM Y-70)</name>
    <name type="common">Yeast</name>
    <name type="synonym">Yamadazyma tenuis</name>
    <dbReference type="NCBI Taxonomy" id="590646"/>
    <lineage>
        <taxon>Eukaryota</taxon>
        <taxon>Fungi</taxon>
        <taxon>Dikarya</taxon>
        <taxon>Ascomycota</taxon>
        <taxon>Saccharomycotina</taxon>
        <taxon>Pichiomycetes</taxon>
        <taxon>Debaryomycetaceae</taxon>
        <taxon>Yamadazyma</taxon>
    </lineage>
</organism>
<proteinExistence type="inferred from homology"/>
<evidence type="ECO:0000313" key="6">
    <source>
        <dbReference type="EMBL" id="EGV64789.1"/>
    </source>
</evidence>
<dbReference type="SUPFAM" id="SSF51905">
    <property type="entry name" value="FAD/NAD(P)-binding domain"/>
    <property type="match status" value="2"/>
</dbReference>